<evidence type="ECO:0000256" key="7">
    <source>
        <dbReference type="SAM" id="Phobius"/>
    </source>
</evidence>
<dbReference type="Pfam" id="PF04610">
    <property type="entry name" value="TrbL"/>
    <property type="match status" value="1"/>
</dbReference>
<feature type="compositionally biased region" description="Polar residues" evidence="6">
    <location>
        <begin position="380"/>
        <end position="390"/>
    </location>
</feature>
<comment type="subcellular location">
    <subcellularLocation>
        <location evidence="1">Membrane</location>
        <topology evidence="1">Multi-pass membrane protein</topology>
    </subcellularLocation>
</comment>
<keyword evidence="9" id="KW-1185">Reference proteome</keyword>
<dbReference type="EMBL" id="JAZDQV010000003">
    <property type="protein sequence ID" value="MEE1876907.1"/>
    <property type="molecule type" value="Genomic_DNA"/>
</dbReference>
<feature type="region of interest" description="Disordered" evidence="6">
    <location>
        <begin position="324"/>
        <end position="390"/>
    </location>
</feature>
<keyword evidence="5 7" id="KW-0472">Membrane</keyword>
<evidence type="ECO:0000256" key="5">
    <source>
        <dbReference type="ARBA" id="ARBA00023136"/>
    </source>
</evidence>
<feature type="transmembrane region" description="Helical" evidence="7">
    <location>
        <begin position="79"/>
        <end position="100"/>
    </location>
</feature>
<dbReference type="InterPro" id="IPR007688">
    <property type="entry name" value="Conjugal_tfr_TrbL/VirB6"/>
</dbReference>
<protein>
    <submittedName>
        <fullName evidence="8">Type IV secretion system protein</fullName>
    </submittedName>
</protein>
<dbReference type="Proteomes" id="UP001343492">
    <property type="component" value="Unassembled WGS sequence"/>
</dbReference>
<dbReference type="RefSeq" id="WP_354144010.1">
    <property type="nucleotide sequence ID" value="NZ_JAZDQV010000003.1"/>
</dbReference>
<feature type="transmembrane region" description="Helical" evidence="7">
    <location>
        <begin position="48"/>
        <end position="67"/>
    </location>
</feature>
<feature type="transmembrane region" description="Helical" evidence="7">
    <location>
        <begin position="177"/>
        <end position="196"/>
    </location>
</feature>
<feature type="transmembrane region" description="Helical" evidence="7">
    <location>
        <begin position="249"/>
        <end position="276"/>
    </location>
</feature>
<comment type="caution">
    <text evidence="8">The sequence shown here is derived from an EMBL/GenBank/DDBJ whole genome shotgun (WGS) entry which is preliminary data.</text>
</comment>
<reference evidence="8 9" key="1">
    <citation type="submission" date="2024-01" db="EMBL/GenBank/DDBJ databases">
        <title>The genome sequence of Erythrobacteraceae sp. strain 1XM1-14.</title>
        <authorList>
            <person name="Liu Y."/>
        </authorList>
    </citation>
    <scope>NUCLEOTIDE SEQUENCE [LARGE SCALE GENOMIC DNA]</scope>
    <source>
        <strain evidence="8 9">1XM1-14</strain>
    </source>
</reference>
<sequence>MNPACDSALEQMGGGIAAALQAVDCVAAGGTASAFGQLFAPGGTLETALVILLTLYVGFFAISLMLGRSNLSIRALLPRMILVGMVLAFSTSWVAFRSFIWPLFVETPDYLATILTGSDGSATRVFAEKLDVVFAAVEQASQGQQNFEAFSPAGLMWLGAVMLLLGTVGVLVTSRIALALLVALGPIFVVMALFNGTRGLFTGWLKGLVMLALTPLFAVLGGMIMLELAVPVLSALVQAPGQIDPRAAMAFFLVGAVHVALMLMVLKVAGTMVAGWQVFGKAPDAGEAAGGAGVYGANSNTLRQADPRYAATGGASARRVDVVSGGSTAPANDPGDAGASSRVRETRVYATSAATPAGGAANTPSRTRGIGNRFRPVQSRALSRSMETSS</sequence>
<evidence type="ECO:0000313" key="9">
    <source>
        <dbReference type="Proteomes" id="UP001343492"/>
    </source>
</evidence>
<gene>
    <name evidence="8" type="ORF">VRS74_04320</name>
</gene>
<name>A0ABU7GCT2_9SPHN</name>
<organism evidence="8 9">
    <name type="scientific">Altererythrobacter litoralis</name>
    <dbReference type="NCBI Taxonomy" id="3113904"/>
    <lineage>
        <taxon>Bacteria</taxon>
        <taxon>Pseudomonadati</taxon>
        <taxon>Pseudomonadota</taxon>
        <taxon>Alphaproteobacteria</taxon>
        <taxon>Sphingomonadales</taxon>
        <taxon>Erythrobacteraceae</taxon>
        <taxon>Altererythrobacter</taxon>
    </lineage>
</organism>
<keyword evidence="3 7" id="KW-0812">Transmembrane</keyword>
<accession>A0ABU7GCT2</accession>
<comment type="similarity">
    <text evidence="2">Belongs to the TrbL/VirB6 family.</text>
</comment>
<feature type="transmembrane region" description="Helical" evidence="7">
    <location>
        <begin position="216"/>
        <end position="237"/>
    </location>
</feature>
<feature type="transmembrane region" description="Helical" evidence="7">
    <location>
        <begin position="154"/>
        <end position="172"/>
    </location>
</feature>
<evidence type="ECO:0000256" key="1">
    <source>
        <dbReference type="ARBA" id="ARBA00004141"/>
    </source>
</evidence>
<feature type="compositionally biased region" description="Low complexity" evidence="6">
    <location>
        <begin position="350"/>
        <end position="365"/>
    </location>
</feature>
<keyword evidence="4 7" id="KW-1133">Transmembrane helix</keyword>
<evidence type="ECO:0000256" key="6">
    <source>
        <dbReference type="SAM" id="MobiDB-lite"/>
    </source>
</evidence>
<evidence type="ECO:0000313" key="8">
    <source>
        <dbReference type="EMBL" id="MEE1876907.1"/>
    </source>
</evidence>
<evidence type="ECO:0000256" key="3">
    <source>
        <dbReference type="ARBA" id="ARBA00022692"/>
    </source>
</evidence>
<evidence type="ECO:0000256" key="4">
    <source>
        <dbReference type="ARBA" id="ARBA00022989"/>
    </source>
</evidence>
<proteinExistence type="inferred from homology"/>
<evidence type="ECO:0000256" key="2">
    <source>
        <dbReference type="ARBA" id="ARBA00007802"/>
    </source>
</evidence>